<dbReference type="PANTHER" id="PTHR34107:SF7">
    <property type="entry name" value="SLR2092 PROTEIN"/>
    <property type="match status" value="1"/>
</dbReference>
<reference evidence="2 3" key="1">
    <citation type="journal article" date="2022" name="Front. Microbiol.">
        <title>High genomic differentiation and limited gene flow indicate recent cryptic speciation within the genus Laspinema (cyanobacteria).</title>
        <authorList>
            <person name="Stanojkovic A."/>
            <person name="Skoupy S."/>
            <person name="Skaloud P."/>
            <person name="Dvorak P."/>
        </authorList>
    </citation>
    <scope>NUCLEOTIDE SEQUENCE [LARGE SCALE GENOMIC DNA]</scope>
    <source>
        <strain evidence="2 3">D2a</strain>
    </source>
</reference>
<sequence>MSLTIADLEQLQIEHPEWNLELIDGGIKAMGPSDDTSSEIGAQFTFLLKLWVNPRRLGRVYDSSGGFILPNTDLRAPDVSFVLADRIKRSNRDFVRLVPDLMVEIKSKSDRLNPLADKIKLFLALGSTVGILVDPDKETVTVYRPTGETTLLNTEDTLTIPELFPGWEMPIADLWPPVFE</sequence>
<evidence type="ECO:0000313" key="2">
    <source>
        <dbReference type="EMBL" id="MCT7968746.1"/>
    </source>
</evidence>
<dbReference type="Proteomes" id="UP001525890">
    <property type="component" value="Unassembled WGS sequence"/>
</dbReference>
<keyword evidence="2" id="KW-0255">Endonuclease</keyword>
<dbReference type="CDD" id="cd06260">
    <property type="entry name" value="DUF820-like"/>
    <property type="match status" value="1"/>
</dbReference>
<protein>
    <submittedName>
        <fullName evidence="2">Uma2 family endonuclease</fullName>
    </submittedName>
</protein>
<evidence type="ECO:0000313" key="3">
    <source>
        <dbReference type="Proteomes" id="UP001525890"/>
    </source>
</evidence>
<keyword evidence="3" id="KW-1185">Reference proteome</keyword>
<dbReference type="RefSeq" id="WP_368008242.1">
    <property type="nucleotide sequence ID" value="NZ_JAMXFF010000036.1"/>
</dbReference>
<dbReference type="SUPFAM" id="SSF52980">
    <property type="entry name" value="Restriction endonuclease-like"/>
    <property type="match status" value="1"/>
</dbReference>
<gene>
    <name evidence="2" type="ORF">NG799_20775</name>
</gene>
<dbReference type="InterPro" id="IPR008538">
    <property type="entry name" value="Uma2"/>
</dbReference>
<dbReference type="InterPro" id="IPR011335">
    <property type="entry name" value="Restrct_endonuc-II-like"/>
</dbReference>
<dbReference type="Gene3D" id="3.90.1570.10">
    <property type="entry name" value="tt1808, chain A"/>
    <property type="match status" value="1"/>
</dbReference>
<dbReference type="GO" id="GO:0004519">
    <property type="term" value="F:endonuclease activity"/>
    <property type="evidence" value="ECO:0007669"/>
    <property type="project" value="UniProtKB-KW"/>
</dbReference>
<comment type="caution">
    <text evidence="2">The sequence shown here is derived from an EMBL/GenBank/DDBJ whole genome shotgun (WGS) entry which is preliminary data.</text>
</comment>
<keyword evidence="2" id="KW-0540">Nuclease</keyword>
<keyword evidence="2" id="KW-0378">Hydrolase</keyword>
<proteinExistence type="predicted"/>
<dbReference type="EMBL" id="JAMXFF010000036">
    <property type="protein sequence ID" value="MCT7968746.1"/>
    <property type="molecule type" value="Genomic_DNA"/>
</dbReference>
<dbReference type="InterPro" id="IPR012296">
    <property type="entry name" value="Nuclease_put_TT1808"/>
</dbReference>
<organism evidence="2 3">
    <name type="scientific">Laspinema palackyanum D2a</name>
    <dbReference type="NCBI Taxonomy" id="2953684"/>
    <lineage>
        <taxon>Bacteria</taxon>
        <taxon>Bacillati</taxon>
        <taxon>Cyanobacteriota</taxon>
        <taxon>Cyanophyceae</taxon>
        <taxon>Oscillatoriophycideae</taxon>
        <taxon>Oscillatoriales</taxon>
        <taxon>Laspinemataceae</taxon>
        <taxon>Laspinema</taxon>
        <taxon>Laspinema palackyanum</taxon>
    </lineage>
</organism>
<dbReference type="PANTHER" id="PTHR34107">
    <property type="entry name" value="SLL0198 PROTEIN-RELATED"/>
    <property type="match status" value="1"/>
</dbReference>
<accession>A0ABT2MY10</accession>
<feature type="domain" description="Putative restriction endonuclease" evidence="1">
    <location>
        <begin position="6"/>
        <end position="171"/>
    </location>
</feature>
<dbReference type="Pfam" id="PF05685">
    <property type="entry name" value="Uma2"/>
    <property type="match status" value="1"/>
</dbReference>
<name>A0ABT2MY10_9CYAN</name>
<evidence type="ECO:0000259" key="1">
    <source>
        <dbReference type="Pfam" id="PF05685"/>
    </source>
</evidence>